<dbReference type="InterPro" id="IPR032412">
    <property type="entry name" value="Myosin-VI_CBD"/>
</dbReference>
<reference evidence="2" key="1">
    <citation type="submission" date="2013-04" db="EMBL/GenBank/DDBJ databases">
        <authorList>
            <person name="Qu J."/>
            <person name="Murali S.C."/>
            <person name="Bandaranaike D."/>
            <person name="Bellair M."/>
            <person name="Blankenburg K."/>
            <person name="Chao H."/>
            <person name="Dinh H."/>
            <person name="Doddapaneni H."/>
            <person name="Downs B."/>
            <person name="Dugan-Rocha S."/>
            <person name="Elkadiri S."/>
            <person name="Gnanaolivu R.D."/>
            <person name="Hernandez B."/>
            <person name="Javaid M."/>
            <person name="Jayaseelan J.C."/>
            <person name="Lee S."/>
            <person name="Li M."/>
            <person name="Ming W."/>
            <person name="Munidasa M."/>
            <person name="Muniz J."/>
            <person name="Nguyen L."/>
            <person name="Ongeri F."/>
            <person name="Osuji N."/>
            <person name="Pu L.-L."/>
            <person name="Puazo M."/>
            <person name="Qu C."/>
            <person name="Quiroz J."/>
            <person name="Raj R."/>
            <person name="Weissenberger G."/>
            <person name="Xin Y."/>
            <person name="Zou X."/>
            <person name="Han Y."/>
            <person name="Richards S."/>
            <person name="Worley K."/>
            <person name="Muzny D."/>
            <person name="Gibbs R."/>
        </authorList>
    </citation>
    <scope>NUCLEOTIDE SEQUENCE</scope>
    <source>
        <strain evidence="2">Sampled in the wild</strain>
    </source>
</reference>
<name>A0A8K0KT52_LADFU</name>
<reference evidence="2" key="2">
    <citation type="submission" date="2017-10" db="EMBL/GenBank/DDBJ databases">
        <title>Ladona fulva Genome sequencing and assembly.</title>
        <authorList>
            <person name="Murali S."/>
            <person name="Richards S."/>
            <person name="Bandaranaike D."/>
            <person name="Bellair M."/>
            <person name="Blankenburg K."/>
            <person name="Chao H."/>
            <person name="Dinh H."/>
            <person name="Doddapaneni H."/>
            <person name="Dugan-Rocha S."/>
            <person name="Elkadiri S."/>
            <person name="Gnanaolivu R."/>
            <person name="Hernandez B."/>
            <person name="Skinner E."/>
            <person name="Javaid M."/>
            <person name="Lee S."/>
            <person name="Li M."/>
            <person name="Ming W."/>
            <person name="Munidasa M."/>
            <person name="Muniz J."/>
            <person name="Nguyen L."/>
            <person name="Hughes D."/>
            <person name="Osuji N."/>
            <person name="Pu L.-L."/>
            <person name="Puazo M."/>
            <person name="Qu C."/>
            <person name="Quiroz J."/>
            <person name="Raj R."/>
            <person name="Weissenberger G."/>
            <person name="Xin Y."/>
            <person name="Zou X."/>
            <person name="Han Y."/>
            <person name="Worley K."/>
            <person name="Muzny D."/>
            <person name="Gibbs R."/>
        </authorList>
    </citation>
    <scope>NUCLEOTIDE SEQUENCE</scope>
    <source>
        <strain evidence="2">Sampled in the wild</strain>
    </source>
</reference>
<dbReference type="AlphaFoldDB" id="A0A8K0KT52"/>
<feature type="non-terminal residue" evidence="2">
    <location>
        <position position="74"/>
    </location>
</feature>
<dbReference type="Pfam" id="PF16521">
    <property type="entry name" value="Myosin-VI_CBD"/>
    <property type="match status" value="1"/>
</dbReference>
<dbReference type="EMBL" id="KZ310125">
    <property type="protein sequence ID" value="KAG8239873.1"/>
    <property type="molecule type" value="Genomic_DNA"/>
</dbReference>
<evidence type="ECO:0000259" key="1">
    <source>
        <dbReference type="Pfam" id="PF16521"/>
    </source>
</evidence>
<gene>
    <name evidence="2" type="ORF">J437_LFUL019442</name>
</gene>
<sequence length="74" mass="8446">KVQHSVVKDPIAVSTDRYFRIPFIRPSKSSGEVGVPTQGMKNEARGWWYAHFHGQYVARQMELHPNKPSVLLIA</sequence>
<feature type="non-terminal residue" evidence="2">
    <location>
        <position position="1"/>
    </location>
</feature>
<protein>
    <recommendedName>
        <fullName evidence="1">Myosin VI cargo binding domain-containing protein</fullName>
    </recommendedName>
</protein>
<dbReference type="Proteomes" id="UP000792457">
    <property type="component" value="Unassembled WGS sequence"/>
</dbReference>
<comment type="caution">
    <text evidence="2">The sequence shown here is derived from an EMBL/GenBank/DDBJ whole genome shotgun (WGS) entry which is preliminary data.</text>
</comment>
<accession>A0A8K0KT52</accession>
<evidence type="ECO:0000313" key="3">
    <source>
        <dbReference type="Proteomes" id="UP000792457"/>
    </source>
</evidence>
<evidence type="ECO:0000313" key="2">
    <source>
        <dbReference type="EMBL" id="KAG8239873.1"/>
    </source>
</evidence>
<keyword evidence="3" id="KW-1185">Reference proteome</keyword>
<dbReference type="OrthoDB" id="6108017at2759"/>
<proteinExistence type="predicted"/>
<feature type="domain" description="Myosin VI cargo binding" evidence="1">
    <location>
        <begin position="16"/>
        <end position="74"/>
    </location>
</feature>
<organism evidence="2 3">
    <name type="scientific">Ladona fulva</name>
    <name type="common">Scarce chaser dragonfly</name>
    <name type="synonym">Libellula fulva</name>
    <dbReference type="NCBI Taxonomy" id="123851"/>
    <lineage>
        <taxon>Eukaryota</taxon>
        <taxon>Metazoa</taxon>
        <taxon>Ecdysozoa</taxon>
        <taxon>Arthropoda</taxon>
        <taxon>Hexapoda</taxon>
        <taxon>Insecta</taxon>
        <taxon>Pterygota</taxon>
        <taxon>Palaeoptera</taxon>
        <taxon>Odonata</taxon>
        <taxon>Epiprocta</taxon>
        <taxon>Anisoptera</taxon>
        <taxon>Libelluloidea</taxon>
        <taxon>Libellulidae</taxon>
        <taxon>Ladona</taxon>
    </lineage>
</organism>